<dbReference type="EMBL" id="JACRAF010000061">
    <property type="protein sequence ID" value="MBI4923768.1"/>
    <property type="molecule type" value="Genomic_DNA"/>
</dbReference>
<dbReference type="InterPro" id="IPR000182">
    <property type="entry name" value="GNAT_dom"/>
</dbReference>
<proteinExistence type="predicted"/>
<feature type="domain" description="N-acetyltransferase" evidence="2">
    <location>
        <begin position="1"/>
        <end position="149"/>
    </location>
</feature>
<evidence type="ECO:0000313" key="4">
    <source>
        <dbReference type="Proteomes" id="UP000782610"/>
    </source>
</evidence>
<feature type="region of interest" description="Disordered" evidence="1">
    <location>
        <begin position="1"/>
        <end position="26"/>
    </location>
</feature>
<protein>
    <submittedName>
        <fullName evidence="3">GNAT family N-acetyltransferase</fullName>
    </submittedName>
</protein>
<evidence type="ECO:0000256" key="1">
    <source>
        <dbReference type="SAM" id="MobiDB-lite"/>
    </source>
</evidence>
<sequence>MAWRASPAEAREHPRGKSRKPLMEGRIKGGTSVGLLGYLGDDPVAWVSIAPRQTYRDLGGPAAEESETIWSLACMYVARRHRKQGHGKQLIEAATAHAKERGATVLEAYPVDPDSPSYRFMGFVPAFEQLGFVPAGLAGSRRHVMRLRL</sequence>
<dbReference type="Proteomes" id="UP000782610">
    <property type="component" value="Unassembled WGS sequence"/>
</dbReference>
<evidence type="ECO:0000313" key="3">
    <source>
        <dbReference type="EMBL" id="MBI4923768.1"/>
    </source>
</evidence>
<feature type="compositionally biased region" description="Basic and acidic residues" evidence="1">
    <location>
        <begin position="9"/>
        <end position="26"/>
    </location>
</feature>
<dbReference type="AlphaFoldDB" id="A0A933P0G6"/>
<comment type="caution">
    <text evidence="3">The sequence shown here is derived from an EMBL/GenBank/DDBJ whole genome shotgun (WGS) entry which is preliminary data.</text>
</comment>
<dbReference type="GO" id="GO:0016747">
    <property type="term" value="F:acyltransferase activity, transferring groups other than amino-acyl groups"/>
    <property type="evidence" value="ECO:0007669"/>
    <property type="project" value="InterPro"/>
</dbReference>
<organism evidence="3 4">
    <name type="scientific">Devosia nanyangense</name>
    <dbReference type="NCBI Taxonomy" id="1228055"/>
    <lineage>
        <taxon>Bacteria</taxon>
        <taxon>Pseudomonadati</taxon>
        <taxon>Pseudomonadota</taxon>
        <taxon>Alphaproteobacteria</taxon>
        <taxon>Hyphomicrobiales</taxon>
        <taxon>Devosiaceae</taxon>
        <taxon>Devosia</taxon>
    </lineage>
</organism>
<dbReference type="Gene3D" id="3.40.630.30">
    <property type="match status" value="1"/>
</dbReference>
<dbReference type="CDD" id="cd04301">
    <property type="entry name" value="NAT_SF"/>
    <property type="match status" value="1"/>
</dbReference>
<dbReference type="Pfam" id="PF00583">
    <property type="entry name" value="Acetyltransf_1"/>
    <property type="match status" value="1"/>
</dbReference>
<dbReference type="PROSITE" id="PS51186">
    <property type="entry name" value="GNAT"/>
    <property type="match status" value="1"/>
</dbReference>
<dbReference type="SUPFAM" id="SSF55729">
    <property type="entry name" value="Acyl-CoA N-acyltransferases (Nat)"/>
    <property type="match status" value="1"/>
</dbReference>
<evidence type="ECO:0000259" key="2">
    <source>
        <dbReference type="PROSITE" id="PS51186"/>
    </source>
</evidence>
<gene>
    <name evidence="3" type="ORF">HY834_18680</name>
</gene>
<accession>A0A933P0G6</accession>
<name>A0A933P0G6_9HYPH</name>
<dbReference type="InterPro" id="IPR016181">
    <property type="entry name" value="Acyl_CoA_acyltransferase"/>
</dbReference>
<reference evidence="3" key="1">
    <citation type="submission" date="2020-07" db="EMBL/GenBank/DDBJ databases">
        <title>Huge and variable diversity of episymbiotic CPR bacteria and DPANN archaea in groundwater ecosystems.</title>
        <authorList>
            <person name="He C.Y."/>
            <person name="Keren R."/>
            <person name="Whittaker M."/>
            <person name="Farag I.F."/>
            <person name="Doudna J."/>
            <person name="Cate J.H.D."/>
            <person name="Banfield J.F."/>
        </authorList>
    </citation>
    <scope>NUCLEOTIDE SEQUENCE</scope>
    <source>
        <strain evidence="3">NC_groundwater_1586_Pr3_B-0.1um_66_15</strain>
    </source>
</reference>